<dbReference type="AlphaFoldDB" id="A0A6S7I2U1"/>
<evidence type="ECO:0000313" key="2">
    <source>
        <dbReference type="Proteomes" id="UP001152795"/>
    </source>
</evidence>
<organism evidence="1 2">
    <name type="scientific">Paramuricea clavata</name>
    <name type="common">Red gorgonian</name>
    <name type="synonym">Violescent sea-whip</name>
    <dbReference type="NCBI Taxonomy" id="317549"/>
    <lineage>
        <taxon>Eukaryota</taxon>
        <taxon>Metazoa</taxon>
        <taxon>Cnidaria</taxon>
        <taxon>Anthozoa</taxon>
        <taxon>Octocorallia</taxon>
        <taxon>Malacalcyonacea</taxon>
        <taxon>Plexauridae</taxon>
        <taxon>Paramuricea</taxon>
    </lineage>
</organism>
<reference evidence="1" key="1">
    <citation type="submission" date="2020-04" db="EMBL/GenBank/DDBJ databases">
        <authorList>
            <person name="Alioto T."/>
            <person name="Alioto T."/>
            <person name="Gomez Garrido J."/>
        </authorList>
    </citation>
    <scope>NUCLEOTIDE SEQUENCE</scope>
    <source>
        <strain evidence="1">A484AB</strain>
    </source>
</reference>
<dbReference type="EMBL" id="CACRXK020007734">
    <property type="protein sequence ID" value="CAB4013045.1"/>
    <property type="molecule type" value="Genomic_DNA"/>
</dbReference>
<accession>A0A6S7I2U1</accession>
<dbReference type="Proteomes" id="UP001152795">
    <property type="component" value="Unassembled WGS sequence"/>
</dbReference>
<comment type="caution">
    <text evidence="1">The sequence shown here is derived from an EMBL/GenBank/DDBJ whole genome shotgun (WGS) entry which is preliminary data.</text>
</comment>
<name>A0A6S7I2U1_PARCT</name>
<proteinExistence type="predicted"/>
<gene>
    <name evidence="1" type="ORF">PACLA_8A058825</name>
</gene>
<keyword evidence="2" id="KW-1185">Reference proteome</keyword>
<sequence>MNQKWQHAIIHRWFCPSHNEDGLANMYIHSDHDDHSDYHIDIDEMMITFLHNDVLYSDVRTYVYMGKHEFIKDSINIEKVELGRDYGPVKYSVKPTTYSILGGRNNNDYDYVIMGSQKEEDEIKPYFEEDRDLIDCLLITYDVTGWALHTTNIFLRDEIYTLKFFVFLSEIKSDVDLTLGVASSGTLTFYRVDLIYSETRIRVRFEHDDYLAYWMTTYLNIELDFTTDDNNRYDSYINMYDSYKKILYSNLLMEYFWTMFSSKKSVARDEPN</sequence>
<protein>
    <submittedName>
        <fullName evidence="1">Uncharacterized protein</fullName>
    </submittedName>
</protein>
<evidence type="ECO:0000313" key="1">
    <source>
        <dbReference type="EMBL" id="CAB4013045.1"/>
    </source>
</evidence>